<reference evidence="9" key="2">
    <citation type="journal article" date="2023" name="BMC Genomics">
        <title>Pest status, molecular evolution, and epigenetic factors derived from the genome assembly of Frankliniella fusca, a thysanopteran phytovirus vector.</title>
        <authorList>
            <person name="Catto M.A."/>
            <person name="Labadie P.E."/>
            <person name="Jacobson A.L."/>
            <person name="Kennedy G.G."/>
            <person name="Srinivasan R."/>
            <person name="Hunt B.G."/>
        </authorList>
    </citation>
    <scope>NUCLEOTIDE SEQUENCE</scope>
    <source>
        <strain evidence="9">PL_HMW_Pooled</strain>
    </source>
</reference>
<keyword evidence="5" id="KW-1133">Transmembrane helix</keyword>
<evidence type="ECO:0000256" key="1">
    <source>
        <dbReference type="ARBA" id="ARBA00004167"/>
    </source>
</evidence>
<dbReference type="GO" id="GO:0051082">
    <property type="term" value="F:unfolded protein binding"/>
    <property type="evidence" value="ECO:0007669"/>
    <property type="project" value="TreeGrafter"/>
</dbReference>
<dbReference type="InterPro" id="IPR018625">
    <property type="entry name" value="Pet100"/>
</dbReference>
<evidence type="ECO:0000313" key="9">
    <source>
        <dbReference type="EMBL" id="KAK3911796.1"/>
    </source>
</evidence>
<dbReference type="AlphaFoldDB" id="A0AAE1L9K0"/>
<dbReference type="GO" id="GO:0005743">
    <property type="term" value="C:mitochondrial inner membrane"/>
    <property type="evidence" value="ECO:0007669"/>
    <property type="project" value="TreeGrafter"/>
</dbReference>
<keyword evidence="7" id="KW-0472">Membrane</keyword>
<comment type="subcellular location">
    <subcellularLocation>
        <location evidence="1">Membrane</location>
        <topology evidence="1">Single-pass membrane protein</topology>
    </subcellularLocation>
    <subcellularLocation>
        <location evidence="2">Mitochondrion membrane</location>
    </subcellularLocation>
</comment>
<dbReference type="GO" id="GO:0033617">
    <property type="term" value="P:mitochondrial respiratory chain complex IV assembly"/>
    <property type="evidence" value="ECO:0007669"/>
    <property type="project" value="InterPro"/>
</dbReference>
<keyword evidence="6" id="KW-0496">Mitochondrion</keyword>
<dbReference type="PANTHER" id="PTHR33968">
    <property type="entry name" value="PROTEIN PET100 HOMOLOG, MITOCHONDRIAL"/>
    <property type="match status" value="1"/>
</dbReference>
<evidence type="ECO:0000256" key="5">
    <source>
        <dbReference type="ARBA" id="ARBA00022989"/>
    </source>
</evidence>
<evidence type="ECO:0000256" key="4">
    <source>
        <dbReference type="ARBA" id="ARBA00022946"/>
    </source>
</evidence>
<evidence type="ECO:0000256" key="7">
    <source>
        <dbReference type="ARBA" id="ARBA00023136"/>
    </source>
</evidence>
<evidence type="ECO:0000313" key="10">
    <source>
        <dbReference type="Proteomes" id="UP001219518"/>
    </source>
</evidence>
<accession>A0AAE1L9K0</accession>
<protein>
    <submittedName>
        <fullName evidence="9">Protein PET100-like protein, mitochondrial</fullName>
    </submittedName>
</protein>
<evidence type="ECO:0000256" key="8">
    <source>
        <dbReference type="ARBA" id="ARBA00038077"/>
    </source>
</evidence>
<evidence type="ECO:0000256" key="3">
    <source>
        <dbReference type="ARBA" id="ARBA00022692"/>
    </source>
</evidence>
<evidence type="ECO:0000256" key="6">
    <source>
        <dbReference type="ARBA" id="ARBA00023128"/>
    </source>
</evidence>
<keyword evidence="3" id="KW-0812">Transmembrane</keyword>
<organism evidence="9 10">
    <name type="scientific">Frankliniella fusca</name>
    <dbReference type="NCBI Taxonomy" id="407009"/>
    <lineage>
        <taxon>Eukaryota</taxon>
        <taxon>Metazoa</taxon>
        <taxon>Ecdysozoa</taxon>
        <taxon>Arthropoda</taxon>
        <taxon>Hexapoda</taxon>
        <taxon>Insecta</taxon>
        <taxon>Pterygota</taxon>
        <taxon>Neoptera</taxon>
        <taxon>Paraneoptera</taxon>
        <taxon>Thysanoptera</taxon>
        <taxon>Terebrantia</taxon>
        <taxon>Thripoidea</taxon>
        <taxon>Thripidae</taxon>
        <taxon>Frankliniella</taxon>
    </lineage>
</organism>
<proteinExistence type="inferred from homology"/>
<dbReference type="EMBL" id="JAHWGI010000286">
    <property type="protein sequence ID" value="KAK3911796.1"/>
    <property type="molecule type" value="Genomic_DNA"/>
</dbReference>
<reference evidence="9" key="1">
    <citation type="submission" date="2021-07" db="EMBL/GenBank/DDBJ databases">
        <authorList>
            <person name="Catto M.A."/>
            <person name="Jacobson A."/>
            <person name="Kennedy G."/>
            <person name="Labadie P."/>
            <person name="Hunt B.G."/>
            <person name="Srinivasan R."/>
        </authorList>
    </citation>
    <scope>NUCLEOTIDE SEQUENCE</scope>
    <source>
        <strain evidence="9">PL_HMW_Pooled</strain>
        <tissue evidence="9">Head</tissue>
    </source>
</reference>
<evidence type="ECO:0000256" key="2">
    <source>
        <dbReference type="ARBA" id="ARBA00004325"/>
    </source>
</evidence>
<dbReference type="Proteomes" id="UP001219518">
    <property type="component" value="Unassembled WGS sequence"/>
</dbReference>
<dbReference type="PANTHER" id="PTHR33968:SF1">
    <property type="entry name" value="PROTEIN PET100 HOMOLOG, MITOCHONDRIAL"/>
    <property type="match status" value="1"/>
</dbReference>
<sequence>MGWKLEVVKMGLYVSFPVAMFHYFNSPGNIEDDLHKARADFIEKYIGTEVWEKRNAEIREERRLQMEERERRMRENC</sequence>
<keyword evidence="10" id="KW-1185">Reference proteome</keyword>
<dbReference type="Pfam" id="PF09803">
    <property type="entry name" value="Pet100"/>
    <property type="match status" value="1"/>
</dbReference>
<name>A0AAE1L9K0_9NEOP</name>
<keyword evidence="4" id="KW-0809">Transit peptide</keyword>
<gene>
    <name evidence="9" type="ORF">KUF71_021457</name>
</gene>
<comment type="caution">
    <text evidence="9">The sequence shown here is derived from an EMBL/GenBank/DDBJ whole genome shotgun (WGS) entry which is preliminary data.</text>
</comment>
<comment type="similarity">
    <text evidence="8">Belongs to the PET100 family.</text>
</comment>